<organism evidence="3 4">
    <name type="scientific">Paracraurococcus ruber</name>
    <dbReference type="NCBI Taxonomy" id="77675"/>
    <lineage>
        <taxon>Bacteria</taxon>
        <taxon>Pseudomonadati</taxon>
        <taxon>Pseudomonadota</taxon>
        <taxon>Alphaproteobacteria</taxon>
        <taxon>Acetobacterales</taxon>
        <taxon>Roseomonadaceae</taxon>
        <taxon>Paracraurococcus</taxon>
    </lineage>
</organism>
<evidence type="ECO:0000313" key="4">
    <source>
        <dbReference type="Proteomes" id="UP000697995"/>
    </source>
</evidence>
<sequence>MVGFRALPKGRYFEMATLNFSNGPDINKKGTSAADVMNLLDGNDSANGLDGNDTMYGGAGDDTLNGDNGDDWVLGGTGNDVLSGGTFGNDTLLGEVGNDTLNGSYGSDYLDGGLGNDSIVGGLNAPDTMLGGAGNDTIRGEGIINGGTGADRLQSDNAVFVYDDGDTGVGVGNRDTIVWFHSENSKINVNAVDANTAIAGDQNFVFIGTSKAGAAFSAPGQILLMALDTRGQEIHGGNTAISNYVVQLNTDADLQPEMEILLEHWTGGNTALPSASWFIL</sequence>
<dbReference type="EMBL" id="NRSG01000216">
    <property type="protein sequence ID" value="MBK1660826.1"/>
    <property type="molecule type" value="Genomic_DNA"/>
</dbReference>
<comment type="caution">
    <text evidence="3">The sequence shown here is derived from an EMBL/GenBank/DDBJ whole genome shotgun (WGS) entry which is preliminary data.</text>
</comment>
<dbReference type="InterPro" id="IPR011049">
    <property type="entry name" value="Serralysin-like_metalloprot_C"/>
</dbReference>
<evidence type="ECO:0000256" key="1">
    <source>
        <dbReference type="ARBA" id="ARBA00004613"/>
    </source>
</evidence>
<comment type="subcellular location">
    <subcellularLocation>
        <location evidence="1">Secreted</location>
    </subcellularLocation>
</comment>
<dbReference type="PRINTS" id="PR00313">
    <property type="entry name" value="CABNDNGRPT"/>
</dbReference>
<dbReference type="Gene3D" id="2.150.10.10">
    <property type="entry name" value="Serralysin-like metalloprotease, C-terminal"/>
    <property type="match status" value="2"/>
</dbReference>
<dbReference type="InterPro" id="IPR018511">
    <property type="entry name" value="Hemolysin-typ_Ca-bd_CS"/>
</dbReference>
<dbReference type="Proteomes" id="UP000697995">
    <property type="component" value="Unassembled WGS sequence"/>
</dbReference>
<proteinExistence type="predicted"/>
<dbReference type="InterPro" id="IPR050557">
    <property type="entry name" value="RTX_toxin/Mannuronan_C5-epim"/>
</dbReference>
<name>A0ABS1D2Q2_9PROT</name>
<protein>
    <recommendedName>
        <fullName evidence="5">Calcium-binding protein</fullName>
    </recommendedName>
</protein>
<dbReference type="Pfam" id="PF00353">
    <property type="entry name" value="HemolysinCabind"/>
    <property type="match status" value="3"/>
</dbReference>
<dbReference type="PANTHER" id="PTHR38340">
    <property type="entry name" value="S-LAYER PROTEIN"/>
    <property type="match status" value="1"/>
</dbReference>
<dbReference type="PROSITE" id="PS00330">
    <property type="entry name" value="HEMOLYSIN_CALCIUM"/>
    <property type="match status" value="1"/>
</dbReference>
<accession>A0ABS1D2Q2</accession>
<dbReference type="PANTHER" id="PTHR38340:SF1">
    <property type="entry name" value="S-LAYER PROTEIN"/>
    <property type="match status" value="1"/>
</dbReference>
<dbReference type="SUPFAM" id="SSF51120">
    <property type="entry name" value="beta-Roll"/>
    <property type="match status" value="2"/>
</dbReference>
<gene>
    <name evidence="3" type="ORF">CKO45_21630</name>
</gene>
<keyword evidence="4" id="KW-1185">Reference proteome</keyword>
<evidence type="ECO:0008006" key="5">
    <source>
        <dbReference type="Google" id="ProtNLM"/>
    </source>
</evidence>
<keyword evidence="2" id="KW-0964">Secreted</keyword>
<evidence type="ECO:0000256" key="2">
    <source>
        <dbReference type="ARBA" id="ARBA00022525"/>
    </source>
</evidence>
<dbReference type="InterPro" id="IPR001343">
    <property type="entry name" value="Hemolysn_Ca-bd"/>
</dbReference>
<evidence type="ECO:0000313" key="3">
    <source>
        <dbReference type="EMBL" id="MBK1660826.1"/>
    </source>
</evidence>
<reference evidence="3 4" key="1">
    <citation type="journal article" date="2020" name="Microorganisms">
        <title>Osmotic Adaptation and Compatible Solute Biosynthesis of Phototrophic Bacteria as Revealed from Genome Analyses.</title>
        <authorList>
            <person name="Imhoff J.F."/>
            <person name="Rahn T."/>
            <person name="Kunzel S."/>
            <person name="Keller A."/>
            <person name="Neulinger S.C."/>
        </authorList>
    </citation>
    <scope>NUCLEOTIDE SEQUENCE [LARGE SCALE GENOMIC DNA]</scope>
    <source>
        <strain evidence="3 4">DSM 15382</strain>
    </source>
</reference>